<keyword evidence="5 7" id="KW-1133">Transmembrane helix</keyword>
<evidence type="ECO:0000256" key="1">
    <source>
        <dbReference type="ARBA" id="ARBA00004651"/>
    </source>
</evidence>
<keyword evidence="6 7" id="KW-0472">Membrane</keyword>
<feature type="transmembrane region" description="Helical" evidence="7">
    <location>
        <begin position="46"/>
        <end position="69"/>
    </location>
</feature>
<comment type="caution">
    <text evidence="9">The sequence shown here is derived from an EMBL/GenBank/DDBJ whole genome shotgun (WGS) entry which is preliminary data.</text>
</comment>
<evidence type="ECO:0000256" key="3">
    <source>
        <dbReference type="ARBA" id="ARBA00022475"/>
    </source>
</evidence>
<proteinExistence type="inferred from homology"/>
<keyword evidence="2 7" id="KW-0813">Transport</keyword>
<dbReference type="RefSeq" id="WP_181061641.1">
    <property type="nucleotide sequence ID" value="NZ_JACDTY010000026.1"/>
</dbReference>
<keyword evidence="4 7" id="KW-0812">Transmembrane</keyword>
<feature type="transmembrane region" description="Helical" evidence="7">
    <location>
        <begin position="139"/>
        <end position="160"/>
    </location>
</feature>
<feature type="transmembrane region" description="Helical" evidence="7">
    <location>
        <begin position="297"/>
        <end position="317"/>
    </location>
</feature>
<protein>
    <submittedName>
        <fullName evidence="9">Sugar ABC transporter permease</fullName>
    </submittedName>
</protein>
<dbReference type="InterPro" id="IPR000515">
    <property type="entry name" value="MetI-like"/>
</dbReference>
<evidence type="ECO:0000256" key="4">
    <source>
        <dbReference type="ARBA" id="ARBA00022692"/>
    </source>
</evidence>
<feature type="transmembrane region" description="Helical" evidence="7">
    <location>
        <begin position="166"/>
        <end position="185"/>
    </location>
</feature>
<accession>A0A838BGU7</accession>
<evidence type="ECO:0000313" key="9">
    <source>
        <dbReference type="EMBL" id="MBA1144714.1"/>
    </source>
</evidence>
<dbReference type="Proteomes" id="UP000558284">
    <property type="component" value="Unassembled WGS sequence"/>
</dbReference>
<name>A0A838BGU7_9HYPH</name>
<dbReference type="SUPFAM" id="SSF161098">
    <property type="entry name" value="MetI-like"/>
    <property type="match status" value="1"/>
</dbReference>
<dbReference type="Pfam" id="PF00528">
    <property type="entry name" value="BPD_transp_1"/>
    <property type="match status" value="1"/>
</dbReference>
<sequence>MDCKKRWLALSNNAFGGWGEPPRPPHRSKMPLMLETTMRRTAFNPYWLLVPALLMLALNTFYPVIYSIYLSFTDWNWGKTSNFVGLTNFINVLTKPQFRGAFFNTLIFSVSAVVVETLLGLGLALVINRLTVGAGIIRTILLMPLMVSGIAVSLVWKVLLDPTQGIINYFLAQIGIAGPAWLGTVPTAMPSIIMIDTWWQTAFTFIILSSALKGLPAEPFEAAQLEGAGAWATFRHITLPMLKPVLITVIIFRTVDTLKIFDIVFGTTGGGPLRATEVVQTLAYQTAFKFHRFGESAALSVVFSLIILLLCLAYLRLDTTEEDAS</sequence>
<keyword evidence="3" id="KW-1003">Cell membrane</keyword>
<feature type="domain" description="ABC transmembrane type-1" evidence="8">
    <location>
        <begin position="102"/>
        <end position="314"/>
    </location>
</feature>
<evidence type="ECO:0000256" key="2">
    <source>
        <dbReference type="ARBA" id="ARBA00022448"/>
    </source>
</evidence>
<dbReference type="GO" id="GO:0055085">
    <property type="term" value="P:transmembrane transport"/>
    <property type="evidence" value="ECO:0007669"/>
    <property type="project" value="InterPro"/>
</dbReference>
<dbReference type="Gene3D" id="1.10.3720.10">
    <property type="entry name" value="MetI-like"/>
    <property type="match status" value="1"/>
</dbReference>
<dbReference type="EMBL" id="JACDTY010000026">
    <property type="protein sequence ID" value="MBA1144714.1"/>
    <property type="molecule type" value="Genomic_DNA"/>
</dbReference>
<organism evidence="9 10">
    <name type="scientific">Mesorhizobium neociceri</name>
    <dbReference type="NCBI Taxonomy" id="1307853"/>
    <lineage>
        <taxon>Bacteria</taxon>
        <taxon>Pseudomonadati</taxon>
        <taxon>Pseudomonadota</taxon>
        <taxon>Alphaproteobacteria</taxon>
        <taxon>Hyphomicrobiales</taxon>
        <taxon>Phyllobacteriaceae</taxon>
        <taxon>Mesorhizobium</taxon>
    </lineage>
</organism>
<reference evidence="9 10" key="1">
    <citation type="submission" date="2020-07" db="EMBL/GenBank/DDBJ databases">
        <title>Definition of the novel symbiovar canariense within Mesorhizobium novociceri, a new species of genus Mesorhizobium nodulating Cicer canariense in the Caldera de Taburiente National Park (La Palma, Canary Islands).</title>
        <authorList>
            <person name="Leon-Barrios M."/>
            <person name="Perez-Yepez J."/>
            <person name="Flores-Felix J.D."/>
            <person name="Ramirez-Baena M.H."/>
            <person name="Pulido-Suarez L."/>
            <person name="Igual J.M."/>
            <person name="Velazquez E."/>
            <person name="Peix A."/>
        </authorList>
    </citation>
    <scope>NUCLEOTIDE SEQUENCE [LARGE SCALE GENOMIC DNA]</scope>
    <source>
        <strain evidence="9 10">CCANP35</strain>
    </source>
</reference>
<dbReference type="PANTHER" id="PTHR43005">
    <property type="entry name" value="BLR7065 PROTEIN"/>
    <property type="match status" value="1"/>
</dbReference>
<dbReference type="PROSITE" id="PS50928">
    <property type="entry name" value="ABC_TM1"/>
    <property type="match status" value="1"/>
</dbReference>
<comment type="subcellular location">
    <subcellularLocation>
        <location evidence="1 7">Cell membrane</location>
        <topology evidence="1 7">Multi-pass membrane protein</topology>
    </subcellularLocation>
</comment>
<dbReference type="CDD" id="cd06261">
    <property type="entry name" value="TM_PBP2"/>
    <property type="match status" value="1"/>
</dbReference>
<evidence type="ECO:0000259" key="8">
    <source>
        <dbReference type="PROSITE" id="PS50928"/>
    </source>
</evidence>
<evidence type="ECO:0000256" key="5">
    <source>
        <dbReference type="ARBA" id="ARBA00022989"/>
    </source>
</evidence>
<gene>
    <name evidence="9" type="ORF">H0241_31405</name>
</gene>
<keyword evidence="10" id="KW-1185">Reference proteome</keyword>
<evidence type="ECO:0000313" key="10">
    <source>
        <dbReference type="Proteomes" id="UP000558284"/>
    </source>
</evidence>
<feature type="transmembrane region" description="Helical" evidence="7">
    <location>
        <begin position="101"/>
        <end position="127"/>
    </location>
</feature>
<dbReference type="AlphaFoldDB" id="A0A838BGU7"/>
<dbReference type="PANTHER" id="PTHR43005:SF1">
    <property type="entry name" value="SPERMIDINE_PUTRESCINE TRANSPORT SYSTEM PERMEASE PROTEIN"/>
    <property type="match status" value="1"/>
</dbReference>
<evidence type="ECO:0000256" key="6">
    <source>
        <dbReference type="ARBA" id="ARBA00023136"/>
    </source>
</evidence>
<dbReference type="GO" id="GO:0005886">
    <property type="term" value="C:plasma membrane"/>
    <property type="evidence" value="ECO:0007669"/>
    <property type="project" value="UniProtKB-SubCell"/>
</dbReference>
<comment type="similarity">
    <text evidence="7">Belongs to the binding-protein-dependent transport system permease family.</text>
</comment>
<dbReference type="InterPro" id="IPR035906">
    <property type="entry name" value="MetI-like_sf"/>
</dbReference>
<dbReference type="SUPFAM" id="SSF160964">
    <property type="entry name" value="MalF N-terminal region-like"/>
    <property type="match status" value="1"/>
</dbReference>
<evidence type="ECO:0000256" key="7">
    <source>
        <dbReference type="RuleBase" id="RU363032"/>
    </source>
</evidence>